<proteinExistence type="predicted"/>
<keyword evidence="1" id="KW-0732">Signal</keyword>
<feature type="domain" description="Lipid/polyisoprenoid-binding YceI-like" evidence="2">
    <location>
        <begin position="34"/>
        <end position="194"/>
    </location>
</feature>
<feature type="chain" id="PRO_5045967159" evidence="1">
    <location>
        <begin position="29"/>
        <end position="198"/>
    </location>
</feature>
<protein>
    <submittedName>
        <fullName evidence="3">YceI family protein</fullName>
    </submittedName>
</protein>
<dbReference type="SMART" id="SM00867">
    <property type="entry name" value="YceI"/>
    <property type="match status" value="1"/>
</dbReference>
<gene>
    <name evidence="3" type="ORF">ACFO6Q_00670</name>
</gene>
<evidence type="ECO:0000313" key="3">
    <source>
        <dbReference type="EMBL" id="MFC4818814.1"/>
    </source>
</evidence>
<evidence type="ECO:0000313" key="4">
    <source>
        <dbReference type="Proteomes" id="UP001595886"/>
    </source>
</evidence>
<dbReference type="Gene3D" id="2.40.128.110">
    <property type="entry name" value="Lipid/polyisoprenoid-binding, YceI-like"/>
    <property type="match status" value="1"/>
</dbReference>
<evidence type="ECO:0000256" key="1">
    <source>
        <dbReference type="SAM" id="SignalP"/>
    </source>
</evidence>
<name>A0ABV9QR05_9GAMM</name>
<sequence>MFHPSRAPLAFALLAVVLSAAPVERAVAADGEEAVRLDSERSRVDFKVKVLWLVGVEGRFGKVHGTVQVDRFRSQISVDARIDVDAIRMNSKNYENWVKSPEFFDAERHPQIEFTSEPIPQERLRKGGELPGALTVRGIRKKVSFQMRPSSCEKPAFDCPIEVEGAIRRSDFEMRSRRGTLSDKVELAFSVYAQPARR</sequence>
<evidence type="ECO:0000259" key="2">
    <source>
        <dbReference type="SMART" id="SM00867"/>
    </source>
</evidence>
<dbReference type="PANTHER" id="PTHR34406:SF1">
    <property type="entry name" value="PROTEIN YCEI"/>
    <property type="match status" value="1"/>
</dbReference>
<organism evidence="3 4">
    <name type="scientific">Dokdonella ginsengisoli</name>
    <dbReference type="NCBI Taxonomy" id="363846"/>
    <lineage>
        <taxon>Bacteria</taxon>
        <taxon>Pseudomonadati</taxon>
        <taxon>Pseudomonadota</taxon>
        <taxon>Gammaproteobacteria</taxon>
        <taxon>Lysobacterales</taxon>
        <taxon>Rhodanobacteraceae</taxon>
        <taxon>Dokdonella</taxon>
    </lineage>
</organism>
<accession>A0ABV9QR05</accession>
<dbReference type="InterPro" id="IPR007372">
    <property type="entry name" value="Lipid/polyisoprenoid-bd_YceI"/>
</dbReference>
<dbReference type="EMBL" id="JBHSHD010000002">
    <property type="protein sequence ID" value="MFC4818814.1"/>
    <property type="molecule type" value="Genomic_DNA"/>
</dbReference>
<dbReference type="Proteomes" id="UP001595886">
    <property type="component" value="Unassembled WGS sequence"/>
</dbReference>
<comment type="caution">
    <text evidence="3">The sequence shown here is derived from an EMBL/GenBank/DDBJ whole genome shotgun (WGS) entry which is preliminary data.</text>
</comment>
<dbReference type="SUPFAM" id="SSF101874">
    <property type="entry name" value="YceI-like"/>
    <property type="match status" value="1"/>
</dbReference>
<dbReference type="PANTHER" id="PTHR34406">
    <property type="entry name" value="PROTEIN YCEI"/>
    <property type="match status" value="1"/>
</dbReference>
<dbReference type="InterPro" id="IPR036761">
    <property type="entry name" value="TTHA0802/YceI-like_sf"/>
</dbReference>
<reference evidence="4" key="1">
    <citation type="journal article" date="2019" name="Int. J. Syst. Evol. Microbiol.">
        <title>The Global Catalogue of Microorganisms (GCM) 10K type strain sequencing project: providing services to taxonomists for standard genome sequencing and annotation.</title>
        <authorList>
            <consortium name="The Broad Institute Genomics Platform"/>
            <consortium name="The Broad Institute Genome Sequencing Center for Infectious Disease"/>
            <person name="Wu L."/>
            <person name="Ma J."/>
        </authorList>
    </citation>
    <scope>NUCLEOTIDE SEQUENCE [LARGE SCALE GENOMIC DNA]</scope>
    <source>
        <strain evidence="4">CCUG 30340</strain>
    </source>
</reference>
<feature type="signal peptide" evidence="1">
    <location>
        <begin position="1"/>
        <end position="28"/>
    </location>
</feature>
<dbReference type="Pfam" id="PF04264">
    <property type="entry name" value="YceI"/>
    <property type="match status" value="1"/>
</dbReference>
<keyword evidence="4" id="KW-1185">Reference proteome</keyword>
<dbReference type="RefSeq" id="WP_380018546.1">
    <property type="nucleotide sequence ID" value="NZ_JBHSHD010000002.1"/>
</dbReference>